<dbReference type="InterPro" id="IPR023476">
    <property type="entry name" value="Pep_tRNA_hydro_II_dom_sf"/>
</dbReference>
<dbReference type="InterPro" id="IPR018988">
    <property type="entry name" value="DUF2000"/>
</dbReference>
<dbReference type="Gene3D" id="3.40.1490.10">
    <property type="entry name" value="Bit1"/>
    <property type="match status" value="1"/>
</dbReference>
<dbReference type="OrthoDB" id="1045582at2"/>
<dbReference type="RefSeq" id="WP_135548179.1">
    <property type="nucleotide sequence ID" value="NZ_SPQQ01000005.1"/>
</dbReference>
<gene>
    <name evidence="1" type="ORF">E4K67_15220</name>
</gene>
<dbReference type="AlphaFoldDB" id="A0A4Z0R5D8"/>
<evidence type="ECO:0000313" key="1">
    <source>
        <dbReference type="EMBL" id="TGE37217.1"/>
    </source>
</evidence>
<proteinExistence type="predicted"/>
<dbReference type="EMBL" id="SPQQ01000005">
    <property type="protein sequence ID" value="TGE37217.1"/>
    <property type="molecule type" value="Genomic_DNA"/>
</dbReference>
<reference evidence="1 2" key="1">
    <citation type="submission" date="2019-03" db="EMBL/GenBank/DDBJ databases">
        <title>Draft Genome Sequence of Desulfosporosinus fructosivorans Strain 63.6F, Isolated from Marine Sediment in the Baltic Sea.</title>
        <authorList>
            <person name="Hausmann B."/>
            <person name="Vandieken V."/>
            <person name="Pjevac P."/>
            <person name="Schreck K."/>
            <person name="Herbold C.W."/>
            <person name="Loy A."/>
        </authorList>
    </citation>
    <scope>NUCLEOTIDE SEQUENCE [LARGE SCALE GENOMIC DNA]</scope>
    <source>
        <strain evidence="1 2">63.6F</strain>
    </source>
</reference>
<protein>
    <submittedName>
        <fullName evidence="1">DUF2000 family protein</fullName>
    </submittedName>
</protein>
<dbReference type="Pfam" id="PF09391">
    <property type="entry name" value="DUF2000"/>
    <property type="match status" value="1"/>
</dbReference>
<organism evidence="1 2">
    <name type="scientific">Desulfosporosinus fructosivorans</name>
    <dbReference type="NCBI Taxonomy" id="2018669"/>
    <lineage>
        <taxon>Bacteria</taxon>
        <taxon>Bacillati</taxon>
        <taxon>Bacillota</taxon>
        <taxon>Clostridia</taxon>
        <taxon>Eubacteriales</taxon>
        <taxon>Desulfitobacteriaceae</taxon>
        <taxon>Desulfosporosinus</taxon>
    </lineage>
</organism>
<name>A0A4Z0R5D8_9FIRM</name>
<dbReference type="Proteomes" id="UP000298460">
    <property type="component" value="Unassembled WGS sequence"/>
</dbReference>
<sequence>MVIDFSTLAQQSKSYDDYVNKMENEDADGLFYLGICIYGAKEAVNKVTGNISTLK</sequence>
<evidence type="ECO:0000313" key="2">
    <source>
        <dbReference type="Proteomes" id="UP000298460"/>
    </source>
</evidence>
<dbReference type="SUPFAM" id="SSF102462">
    <property type="entry name" value="Peptidyl-tRNA hydrolase II"/>
    <property type="match status" value="1"/>
</dbReference>
<accession>A0A4Z0R5D8</accession>
<keyword evidence="2" id="KW-1185">Reference proteome</keyword>
<comment type="caution">
    <text evidence="1">The sequence shown here is derived from an EMBL/GenBank/DDBJ whole genome shotgun (WGS) entry which is preliminary data.</text>
</comment>